<proteinExistence type="predicted"/>
<dbReference type="AlphaFoldDB" id="A0AAW7Y6B6"/>
<reference evidence="3" key="1">
    <citation type="submission" date="2023-07" db="EMBL/GenBank/DDBJ databases">
        <title>Genome content predicts the carbon catabolic preferences of heterotrophic bacteria.</title>
        <authorList>
            <person name="Gralka M."/>
        </authorList>
    </citation>
    <scope>NUCLEOTIDE SEQUENCE</scope>
    <source>
        <strain evidence="3">G2M05</strain>
    </source>
</reference>
<protein>
    <submittedName>
        <fullName evidence="3">Glutathione S-transferase</fullName>
    </submittedName>
</protein>
<evidence type="ECO:0000313" key="4">
    <source>
        <dbReference type="Proteomes" id="UP001170624"/>
    </source>
</evidence>
<dbReference type="PROSITE" id="PS50404">
    <property type="entry name" value="GST_NTER"/>
    <property type="match status" value="1"/>
</dbReference>
<evidence type="ECO:0000259" key="1">
    <source>
        <dbReference type="PROSITE" id="PS50404"/>
    </source>
</evidence>
<dbReference type="SUPFAM" id="SSF47616">
    <property type="entry name" value="GST C-terminal domain-like"/>
    <property type="match status" value="1"/>
</dbReference>
<evidence type="ECO:0000313" key="3">
    <source>
        <dbReference type="EMBL" id="MDO6543922.1"/>
    </source>
</evidence>
<dbReference type="SFLD" id="SFLDS00019">
    <property type="entry name" value="Glutathione_Transferase_(cytos"/>
    <property type="match status" value="1"/>
</dbReference>
<comment type="caution">
    <text evidence="3">The sequence shown here is derived from an EMBL/GenBank/DDBJ whole genome shotgun (WGS) entry which is preliminary data.</text>
</comment>
<gene>
    <name evidence="3" type="ORF">Q4568_15350</name>
</gene>
<dbReference type="Proteomes" id="UP001170624">
    <property type="component" value="Unassembled WGS sequence"/>
</dbReference>
<feature type="domain" description="GST C-terminal" evidence="2">
    <location>
        <begin position="88"/>
        <end position="215"/>
    </location>
</feature>
<organism evidence="3 4">
    <name type="scientific">Photobacterium sanguinicancri</name>
    <dbReference type="NCBI Taxonomy" id="875932"/>
    <lineage>
        <taxon>Bacteria</taxon>
        <taxon>Pseudomonadati</taxon>
        <taxon>Pseudomonadota</taxon>
        <taxon>Gammaproteobacteria</taxon>
        <taxon>Vibrionales</taxon>
        <taxon>Vibrionaceae</taxon>
        <taxon>Photobacterium</taxon>
    </lineage>
</organism>
<dbReference type="InterPro" id="IPR040079">
    <property type="entry name" value="Glutathione_S-Trfase"/>
</dbReference>
<dbReference type="PANTHER" id="PTHR43968:SF6">
    <property type="entry name" value="GLUTATHIONE S-TRANSFERASE OMEGA"/>
    <property type="match status" value="1"/>
</dbReference>
<feature type="domain" description="GST N-terminal" evidence="1">
    <location>
        <begin position="2"/>
        <end position="82"/>
    </location>
</feature>
<name>A0AAW7Y6B6_9GAMM</name>
<dbReference type="Gene3D" id="1.20.1050.10">
    <property type="match status" value="1"/>
</dbReference>
<dbReference type="InterPro" id="IPR010987">
    <property type="entry name" value="Glutathione-S-Trfase_C-like"/>
</dbReference>
<dbReference type="InterPro" id="IPR036282">
    <property type="entry name" value="Glutathione-S-Trfase_C_sf"/>
</dbReference>
<dbReference type="SUPFAM" id="SSF52833">
    <property type="entry name" value="Thioredoxin-like"/>
    <property type="match status" value="1"/>
</dbReference>
<dbReference type="CDD" id="cd03196">
    <property type="entry name" value="GST_C_5"/>
    <property type="match status" value="1"/>
</dbReference>
<evidence type="ECO:0000259" key="2">
    <source>
        <dbReference type="PROSITE" id="PS50405"/>
    </source>
</evidence>
<sequence length="219" mass="25599">MNYPILYSLQRCPYAIRARLSLLLANQTVLLRNVKLQNKPAEMLAVSPKGTVPVLYFPQEDKVIDQSLAIMYWALTTNDPNNLLRTGEPKTSNEMRQLIEQHDNVFIPQLEQYRATARYHDKKEADARQICEGFVAALEDKLTHSAFLMGNTPSLADYALLPFMRQFSKVDRKWFQLAPYPKFRQWLTNHYNNPLYAKAMRPYPEWLVERQNVILSFES</sequence>
<dbReference type="PROSITE" id="PS50405">
    <property type="entry name" value="GST_CTER"/>
    <property type="match status" value="1"/>
</dbReference>
<accession>A0AAW7Y6B6</accession>
<dbReference type="InterPro" id="IPR050983">
    <property type="entry name" value="GST_Omega/HSP26"/>
</dbReference>
<dbReference type="Pfam" id="PF13410">
    <property type="entry name" value="GST_C_2"/>
    <property type="match status" value="1"/>
</dbReference>
<dbReference type="GO" id="GO:0005737">
    <property type="term" value="C:cytoplasm"/>
    <property type="evidence" value="ECO:0007669"/>
    <property type="project" value="TreeGrafter"/>
</dbReference>
<dbReference type="Pfam" id="PF13417">
    <property type="entry name" value="GST_N_3"/>
    <property type="match status" value="1"/>
</dbReference>
<dbReference type="PANTHER" id="PTHR43968">
    <property type="match status" value="1"/>
</dbReference>
<dbReference type="InterPro" id="IPR004045">
    <property type="entry name" value="Glutathione_S-Trfase_N"/>
</dbReference>
<dbReference type="Gene3D" id="3.40.30.10">
    <property type="entry name" value="Glutaredoxin"/>
    <property type="match status" value="1"/>
</dbReference>
<dbReference type="InterPro" id="IPR036249">
    <property type="entry name" value="Thioredoxin-like_sf"/>
</dbReference>
<dbReference type="EMBL" id="JAUOPU010000017">
    <property type="protein sequence ID" value="MDO6543922.1"/>
    <property type="molecule type" value="Genomic_DNA"/>
</dbReference>